<keyword evidence="3" id="KW-1185">Reference proteome</keyword>
<sequence>MQRIHVIHVITAFTIATNALMAVFLIDNRNLIAWIIALSTTLLPFVGKKIEVQSLEETNS</sequence>
<evidence type="ECO:0000256" key="1">
    <source>
        <dbReference type="SAM" id="Phobius"/>
    </source>
</evidence>
<dbReference type="RefSeq" id="WP_073009710.1">
    <property type="nucleotide sequence ID" value="NZ_FQXD01000010.1"/>
</dbReference>
<dbReference type="Proteomes" id="UP000184079">
    <property type="component" value="Unassembled WGS sequence"/>
</dbReference>
<dbReference type="EMBL" id="FQXD01000010">
    <property type="protein sequence ID" value="SHH65144.1"/>
    <property type="molecule type" value="Genomic_DNA"/>
</dbReference>
<accession>A0A1M5UQE2</accession>
<evidence type="ECO:0000313" key="3">
    <source>
        <dbReference type="Proteomes" id="UP000184079"/>
    </source>
</evidence>
<keyword evidence="1" id="KW-0812">Transmembrane</keyword>
<name>A0A1M5UQE2_9BACI</name>
<gene>
    <name evidence="2" type="ORF">SAMN05421807_11082</name>
</gene>
<feature type="transmembrane region" description="Helical" evidence="1">
    <location>
        <begin position="7"/>
        <end position="25"/>
    </location>
</feature>
<protein>
    <submittedName>
        <fullName evidence="2">Uncharacterized protein</fullName>
    </submittedName>
</protein>
<keyword evidence="1" id="KW-0472">Membrane</keyword>
<organism evidence="2 3">
    <name type="scientific">Virgibacillus chiguensis</name>
    <dbReference type="NCBI Taxonomy" id="411959"/>
    <lineage>
        <taxon>Bacteria</taxon>
        <taxon>Bacillati</taxon>
        <taxon>Bacillota</taxon>
        <taxon>Bacilli</taxon>
        <taxon>Bacillales</taxon>
        <taxon>Bacillaceae</taxon>
        <taxon>Virgibacillus</taxon>
    </lineage>
</organism>
<reference evidence="3" key="1">
    <citation type="submission" date="2016-11" db="EMBL/GenBank/DDBJ databases">
        <authorList>
            <person name="Varghese N."/>
            <person name="Submissions S."/>
        </authorList>
    </citation>
    <scope>NUCLEOTIDE SEQUENCE [LARGE SCALE GENOMIC DNA]</scope>
    <source>
        <strain evidence="3">CGMCC 1.6496</strain>
    </source>
</reference>
<dbReference type="AlphaFoldDB" id="A0A1M5UQE2"/>
<proteinExistence type="predicted"/>
<keyword evidence="1" id="KW-1133">Transmembrane helix</keyword>
<evidence type="ECO:0000313" key="2">
    <source>
        <dbReference type="EMBL" id="SHH65144.1"/>
    </source>
</evidence>